<evidence type="ECO:0000259" key="2">
    <source>
        <dbReference type="PROSITE" id="PS51464"/>
    </source>
</evidence>
<feature type="domain" description="SIS" evidence="2">
    <location>
        <begin position="34"/>
        <end position="181"/>
    </location>
</feature>
<accession>A0A5C5GIH0</accession>
<dbReference type="InterPro" id="IPR001347">
    <property type="entry name" value="SIS_dom"/>
</dbReference>
<dbReference type="Gene3D" id="3.40.50.10490">
    <property type="entry name" value="Glucose-6-phosphate isomerase like protein, domain 1"/>
    <property type="match status" value="2"/>
</dbReference>
<dbReference type="GO" id="GO:0097367">
    <property type="term" value="F:carbohydrate derivative binding"/>
    <property type="evidence" value="ECO:0007669"/>
    <property type="project" value="InterPro"/>
</dbReference>
<proteinExistence type="predicted"/>
<protein>
    <submittedName>
        <fullName evidence="3">SIS domain-containing protein</fullName>
    </submittedName>
</protein>
<dbReference type="PROSITE" id="PS51464">
    <property type="entry name" value="SIS"/>
    <property type="match status" value="2"/>
</dbReference>
<dbReference type="Proteomes" id="UP000314011">
    <property type="component" value="Unassembled WGS sequence"/>
</dbReference>
<sequence>MTTYQSSSTWQEITAQPGIWRDWAEPLAAHIAEIRPWIEARGYRRIWLSGAGTSAYVGQVIATGDDRLQVVPTTDFVGAPQDFLKSEGPILAIQFGRSGNSSETVGMLDLLDLHRPDIDRLNITCNKESDLAKRPAPGPGESRTIVLPDACHDQGFAMTSSFTTMLLTALACLGGIEPDELPALAEAAGPILETVEGMDAPRPGRAVFLGAGALTGIARESALKVLELAAGKTLTQWDSTLGYRHGPKAGVDEDTHVFAMIHPDPHTSRYDADIAAEIRSQFPGIPVTTIGFGGDIDLPAPSPDARRTAVLYVLAAQVLSVRWSAELGFNVDDPFAGKNLTRVVSGVQLYPFHG</sequence>
<dbReference type="PANTHER" id="PTHR10937">
    <property type="entry name" value="GLUCOSAMINE--FRUCTOSE-6-PHOSPHATE AMINOTRANSFERASE, ISOMERIZING"/>
    <property type="match status" value="1"/>
</dbReference>
<keyword evidence="1" id="KW-0032">Aminotransferase</keyword>
<dbReference type="GO" id="GO:1901135">
    <property type="term" value="P:carbohydrate derivative metabolic process"/>
    <property type="evidence" value="ECO:0007669"/>
    <property type="project" value="InterPro"/>
</dbReference>
<dbReference type="OrthoDB" id="9810372at2"/>
<dbReference type="InterPro" id="IPR046348">
    <property type="entry name" value="SIS_dom_sf"/>
</dbReference>
<dbReference type="SUPFAM" id="SSF53697">
    <property type="entry name" value="SIS domain"/>
    <property type="match status" value="1"/>
</dbReference>
<evidence type="ECO:0000313" key="4">
    <source>
        <dbReference type="Proteomes" id="UP000314011"/>
    </source>
</evidence>
<organism evidence="3 4">
    <name type="scientific">Pelagovum pacificum</name>
    <dbReference type="NCBI Taxonomy" id="2588711"/>
    <lineage>
        <taxon>Bacteria</taxon>
        <taxon>Pseudomonadati</taxon>
        <taxon>Pseudomonadota</taxon>
        <taxon>Alphaproteobacteria</taxon>
        <taxon>Rhodobacterales</taxon>
        <taxon>Paracoccaceae</taxon>
        <taxon>Pelagovum</taxon>
    </lineage>
</organism>
<dbReference type="GO" id="GO:0008483">
    <property type="term" value="F:transaminase activity"/>
    <property type="evidence" value="ECO:0007669"/>
    <property type="project" value="UniProtKB-KW"/>
</dbReference>
<dbReference type="EMBL" id="VFFF01000001">
    <property type="protein sequence ID" value="TNY33681.1"/>
    <property type="molecule type" value="Genomic_DNA"/>
</dbReference>
<feature type="domain" description="SIS" evidence="2">
    <location>
        <begin position="194"/>
        <end position="334"/>
    </location>
</feature>
<dbReference type="PANTHER" id="PTHR10937:SF4">
    <property type="entry name" value="GLUCOSAMINE-6-PHOSPHATE DEAMINASE"/>
    <property type="match status" value="1"/>
</dbReference>
<comment type="caution">
    <text evidence="3">The sequence shown here is derived from an EMBL/GenBank/DDBJ whole genome shotgun (WGS) entry which is preliminary data.</text>
</comment>
<dbReference type="AlphaFoldDB" id="A0A5C5GIH0"/>
<dbReference type="RefSeq" id="WP_140194369.1">
    <property type="nucleotide sequence ID" value="NZ_CP065915.1"/>
</dbReference>
<reference evidence="3 4" key="1">
    <citation type="submission" date="2019-06" db="EMBL/GenBank/DDBJ databases">
        <title>Genome of new Rhodobacteraceae sp. SM1903.</title>
        <authorList>
            <person name="Ren X."/>
        </authorList>
    </citation>
    <scope>NUCLEOTIDE SEQUENCE [LARGE SCALE GENOMIC DNA]</scope>
    <source>
        <strain evidence="3 4">SM1903</strain>
    </source>
</reference>
<name>A0A5C5GIH0_9RHOB</name>
<gene>
    <name evidence="3" type="ORF">FHY64_10535</name>
</gene>
<keyword evidence="4" id="KW-1185">Reference proteome</keyword>
<evidence type="ECO:0000313" key="3">
    <source>
        <dbReference type="EMBL" id="TNY33681.1"/>
    </source>
</evidence>
<keyword evidence="1" id="KW-0808">Transferase</keyword>
<evidence type="ECO:0000256" key="1">
    <source>
        <dbReference type="ARBA" id="ARBA00022576"/>
    </source>
</evidence>